<name>A0A4Q0S5V6_9BRAD</name>
<evidence type="ECO:0000313" key="1">
    <source>
        <dbReference type="EMBL" id="RXH28632.1"/>
    </source>
</evidence>
<dbReference type="AlphaFoldDB" id="A0A4Q0S5V6"/>
<comment type="caution">
    <text evidence="1">The sequence shown here is derived from an EMBL/GenBank/DDBJ whole genome shotgun (WGS) entry which is preliminary data.</text>
</comment>
<sequence length="157" mass="18098">MRLRLEFRRLTRGRRRKSGLPQPTIRDKASKVLKAADFDSTRRRFDPSRPKHPKASDFIAKFAISSYGFRRDTVRKNSRLFSRATKRSRRLHAAWTQHGATSATLSIREPEASGSQRLPWRCAPGNTCIVAPSTRWNVTSRHSIPLRWAESGTSRPW</sequence>
<organism evidence="1 2">
    <name type="scientific">Bradyrhizobium nanningense</name>
    <dbReference type="NCBI Taxonomy" id="1325118"/>
    <lineage>
        <taxon>Bacteria</taxon>
        <taxon>Pseudomonadati</taxon>
        <taxon>Pseudomonadota</taxon>
        <taxon>Alphaproteobacteria</taxon>
        <taxon>Hyphomicrobiales</taxon>
        <taxon>Nitrobacteraceae</taxon>
        <taxon>Bradyrhizobium</taxon>
    </lineage>
</organism>
<keyword evidence="2" id="KW-1185">Reference proteome</keyword>
<reference evidence="1 2" key="1">
    <citation type="submission" date="2015-04" db="EMBL/GenBank/DDBJ databases">
        <title>Comparative genomics of rhizobia nodulating Arachis hypogaea in China.</title>
        <authorList>
            <person name="Li Y."/>
        </authorList>
    </citation>
    <scope>NUCLEOTIDE SEQUENCE [LARGE SCALE GENOMIC DNA]</scope>
    <source>
        <strain evidence="1 2">CCBAU 51757</strain>
    </source>
</reference>
<accession>A0A4Q0S5V6</accession>
<dbReference type="EMBL" id="LBJQ01000074">
    <property type="protein sequence ID" value="RXH28632.1"/>
    <property type="molecule type" value="Genomic_DNA"/>
</dbReference>
<proteinExistence type="predicted"/>
<protein>
    <submittedName>
        <fullName evidence="1">Uncharacterized protein</fullName>
    </submittedName>
</protein>
<dbReference type="Proteomes" id="UP000289546">
    <property type="component" value="Unassembled WGS sequence"/>
</dbReference>
<gene>
    <name evidence="1" type="ORF">XH99_14520</name>
</gene>
<evidence type="ECO:0000313" key="2">
    <source>
        <dbReference type="Proteomes" id="UP000289546"/>
    </source>
</evidence>